<gene>
    <name evidence="1" type="ORF">VNO80_04377</name>
</gene>
<dbReference type="EMBL" id="JAYMYR010000002">
    <property type="protein sequence ID" value="KAK7378928.1"/>
    <property type="molecule type" value="Genomic_DNA"/>
</dbReference>
<proteinExistence type="predicted"/>
<keyword evidence="2" id="KW-1185">Reference proteome</keyword>
<organism evidence="1 2">
    <name type="scientific">Phaseolus coccineus</name>
    <name type="common">Scarlet runner bean</name>
    <name type="synonym">Phaseolus multiflorus</name>
    <dbReference type="NCBI Taxonomy" id="3886"/>
    <lineage>
        <taxon>Eukaryota</taxon>
        <taxon>Viridiplantae</taxon>
        <taxon>Streptophyta</taxon>
        <taxon>Embryophyta</taxon>
        <taxon>Tracheophyta</taxon>
        <taxon>Spermatophyta</taxon>
        <taxon>Magnoliopsida</taxon>
        <taxon>eudicotyledons</taxon>
        <taxon>Gunneridae</taxon>
        <taxon>Pentapetalae</taxon>
        <taxon>rosids</taxon>
        <taxon>fabids</taxon>
        <taxon>Fabales</taxon>
        <taxon>Fabaceae</taxon>
        <taxon>Papilionoideae</taxon>
        <taxon>50 kb inversion clade</taxon>
        <taxon>NPAAA clade</taxon>
        <taxon>indigoferoid/millettioid clade</taxon>
        <taxon>Phaseoleae</taxon>
        <taxon>Phaseolus</taxon>
    </lineage>
</organism>
<evidence type="ECO:0000313" key="1">
    <source>
        <dbReference type="EMBL" id="KAK7378928.1"/>
    </source>
</evidence>
<dbReference type="Proteomes" id="UP001374584">
    <property type="component" value="Unassembled WGS sequence"/>
</dbReference>
<protein>
    <submittedName>
        <fullName evidence="1">Uncharacterized protein</fullName>
    </submittedName>
</protein>
<reference evidence="1 2" key="1">
    <citation type="submission" date="2024-01" db="EMBL/GenBank/DDBJ databases">
        <title>The genomes of 5 underutilized Papilionoideae crops provide insights into root nodulation and disease resistanc.</title>
        <authorList>
            <person name="Jiang F."/>
        </authorList>
    </citation>
    <scope>NUCLEOTIDE SEQUENCE [LARGE SCALE GENOMIC DNA]</scope>
    <source>
        <strain evidence="1">JINMINGXINNONG_FW02</strain>
        <tissue evidence="1">Leaves</tissue>
    </source>
</reference>
<accession>A0AAN9NXT0</accession>
<comment type="caution">
    <text evidence="1">The sequence shown here is derived from an EMBL/GenBank/DDBJ whole genome shotgun (WGS) entry which is preliminary data.</text>
</comment>
<sequence>MREETFHRVWFIDSYADPYILSLNHHPPPLSSTFRVMLNLCSGTGSAAAKQDPFAFMVPSLTRFTASLCDGHTLMVTVD</sequence>
<dbReference type="AlphaFoldDB" id="A0AAN9NXT0"/>
<evidence type="ECO:0000313" key="2">
    <source>
        <dbReference type="Proteomes" id="UP001374584"/>
    </source>
</evidence>
<name>A0AAN9NXT0_PHACN</name>